<organism evidence="1 2">
    <name type="scientific">Acidiphilium rubrum</name>
    <dbReference type="NCBI Taxonomy" id="526"/>
    <lineage>
        <taxon>Bacteria</taxon>
        <taxon>Pseudomonadati</taxon>
        <taxon>Pseudomonadota</taxon>
        <taxon>Alphaproteobacteria</taxon>
        <taxon>Acetobacterales</taxon>
        <taxon>Acidocellaceae</taxon>
        <taxon>Acidiphilium</taxon>
    </lineage>
</organism>
<sequence>MADQADVENALAALVATAVYPNGTGEVSAVVGPRGAVTCRVYRGLPNAPALEADLAQGVMHATVFTADPVVKNTTRFPRVWQAVAPVPATLSVMIGNQAATFSGVCAAGQLAGIAVDGAIFPYAVQARDTPPTVASNLAALLRAAGWLVDYAGTTVTVPAARLFTARVVAGGLALQEIKRQVQAFRISLWCRDPLTRDAAAAKIDPALAAPNFIQLADGSCGHLVFAGGTSTDAGADAALYRRDLIYTVEYPTTLAAITPAMLFGVGGIEANGAFIAGISG</sequence>
<proteinExistence type="predicted"/>
<dbReference type="Proteomes" id="UP000186308">
    <property type="component" value="Unassembled WGS sequence"/>
</dbReference>
<dbReference type="EMBL" id="FTNE01000012">
    <property type="protein sequence ID" value="SIQ94789.1"/>
    <property type="molecule type" value="Genomic_DNA"/>
</dbReference>
<evidence type="ECO:0000313" key="2">
    <source>
        <dbReference type="Proteomes" id="UP000186308"/>
    </source>
</evidence>
<dbReference type="RefSeq" id="WP_029312186.1">
    <property type="nucleotide sequence ID" value="NZ_FTNE01000012.1"/>
</dbReference>
<dbReference type="OrthoDB" id="7283651at2"/>
<reference evidence="1 2" key="1">
    <citation type="submission" date="2017-01" db="EMBL/GenBank/DDBJ databases">
        <authorList>
            <person name="Varghese N."/>
            <person name="Submissions S."/>
        </authorList>
    </citation>
    <scope>NUCLEOTIDE SEQUENCE [LARGE SCALE GENOMIC DNA]</scope>
    <source>
        <strain evidence="1 2">ATCC 35905</strain>
    </source>
</reference>
<dbReference type="AlphaFoldDB" id="A0A8G2CL69"/>
<protein>
    <submittedName>
        <fullName evidence="1">Uncharacterized protein</fullName>
    </submittedName>
</protein>
<comment type="caution">
    <text evidence="1">The sequence shown here is derived from an EMBL/GenBank/DDBJ whole genome shotgun (WGS) entry which is preliminary data.</text>
</comment>
<accession>A0A8G2CL69</accession>
<gene>
    <name evidence="1" type="ORF">SAMN05421828_11258</name>
</gene>
<keyword evidence="2" id="KW-1185">Reference proteome</keyword>
<name>A0A8G2CL69_ACIRU</name>
<evidence type="ECO:0000313" key="1">
    <source>
        <dbReference type="EMBL" id="SIQ94789.1"/>
    </source>
</evidence>